<dbReference type="Proteomes" id="UP000662200">
    <property type="component" value="Unassembled WGS sequence"/>
</dbReference>
<evidence type="ECO:0000259" key="4">
    <source>
        <dbReference type="SMART" id="SM00560"/>
    </source>
</evidence>
<dbReference type="GO" id="GO:0006955">
    <property type="term" value="P:immune response"/>
    <property type="evidence" value="ECO:0007669"/>
    <property type="project" value="InterPro"/>
</dbReference>
<comment type="caution">
    <text evidence="5">The sequence shown here is derived from an EMBL/GenBank/DDBJ whole genome shotgun (WGS) entry which is preliminary data.</text>
</comment>
<organism evidence="5 6">
    <name type="scientific">Pilimelia terevasa</name>
    <dbReference type="NCBI Taxonomy" id="53372"/>
    <lineage>
        <taxon>Bacteria</taxon>
        <taxon>Bacillati</taxon>
        <taxon>Actinomycetota</taxon>
        <taxon>Actinomycetes</taxon>
        <taxon>Micromonosporales</taxon>
        <taxon>Micromonosporaceae</taxon>
        <taxon>Pilimelia</taxon>
    </lineage>
</organism>
<dbReference type="InterPro" id="IPR042837">
    <property type="entry name" value="PTX3"/>
</dbReference>
<dbReference type="PANTHER" id="PTHR46943">
    <property type="entry name" value="PENTRAXIN-RELATED PROTEIN PTX3"/>
    <property type="match status" value="1"/>
</dbReference>
<feature type="domain" description="LamG-like jellyroll fold" evidence="4">
    <location>
        <begin position="448"/>
        <end position="600"/>
    </location>
</feature>
<evidence type="ECO:0000313" key="6">
    <source>
        <dbReference type="Proteomes" id="UP000662200"/>
    </source>
</evidence>
<gene>
    <name evidence="5" type="ORF">GCM10010124_08630</name>
</gene>
<feature type="signal peptide" evidence="3">
    <location>
        <begin position="1"/>
        <end position="27"/>
    </location>
</feature>
<evidence type="ECO:0000313" key="5">
    <source>
        <dbReference type="EMBL" id="GGK18319.1"/>
    </source>
</evidence>
<name>A0A8J3FF13_9ACTN</name>
<proteinExistence type="predicted"/>
<keyword evidence="2" id="KW-1015">Disulfide bond</keyword>
<keyword evidence="1 3" id="KW-0732">Signal</keyword>
<feature type="chain" id="PRO_5035323326" description="LamG-like jellyroll fold domain-containing protein" evidence="3">
    <location>
        <begin position="28"/>
        <end position="614"/>
    </location>
</feature>
<dbReference type="Pfam" id="PF13385">
    <property type="entry name" value="Laminin_G_3"/>
    <property type="match status" value="2"/>
</dbReference>
<dbReference type="AlphaFoldDB" id="A0A8J3FF13"/>
<evidence type="ECO:0000256" key="2">
    <source>
        <dbReference type="ARBA" id="ARBA00023157"/>
    </source>
</evidence>
<evidence type="ECO:0000256" key="1">
    <source>
        <dbReference type="ARBA" id="ARBA00022729"/>
    </source>
</evidence>
<sequence length="614" mass="63335">MGYRLAMLSAVLVAAAGATLPTSPVSAAGDAATAAAGRAGQVRVSSEVFLPRAPGSTLDCPEPGPAENPRAAVGGYDTFRLESDDADTKAFRYGFDGGPDPDRTVPVVGGVALIRSWQAQRSGWHALSVLAVDGAGQATGSATCTFPVSSRRSVAEWAMNEGAGAAQIADARARLPLRVAAGAIPGAPGPKCAVSGCPTSRAVGLTGVRDSYLAGPPADSINGAESFSVSAWAWRDDVPGARSLLSVDGARGSQFWLGASAGKWVFAVRDSDASDAAATTVASAADAAARRWVHLAAVFDRYRGTVQLFVDGRAEPAVSRAAPGWGAAGAVQVGRRKLDDGYGETWTGLVSEAALYDRVLVAPEVEALSVRPATRQGYWQLNHTHGGDGEQVSPEQRGGVPMALGGAARVVDAASAGVTPLVGTGFLGSLDGRDGYAFVEKSPIDTSDSFTVAARVRLSAEGCGKGEPMAVLSQAGVRRAAFEVRCRWEADDDAGRWEVVLTGGDAVAARELTVLSAVLLSTDRDGEHLAAVVDTASRTVRLYADGRAIGAATMPADFAPWNAVAGLQVGRSRVVGGRFGHYLRGEVDDIRVYRGAADPATVARMADSYEQPDL</sequence>
<dbReference type="Gene3D" id="2.60.120.200">
    <property type="match status" value="2"/>
</dbReference>
<keyword evidence="6" id="KW-1185">Reference proteome</keyword>
<dbReference type="EMBL" id="BMQC01000002">
    <property type="protein sequence ID" value="GGK18319.1"/>
    <property type="molecule type" value="Genomic_DNA"/>
</dbReference>
<reference evidence="5" key="1">
    <citation type="journal article" date="2014" name="Int. J. Syst. Evol. Microbiol.">
        <title>Complete genome sequence of Corynebacterium casei LMG S-19264T (=DSM 44701T), isolated from a smear-ripened cheese.</title>
        <authorList>
            <consortium name="US DOE Joint Genome Institute (JGI-PGF)"/>
            <person name="Walter F."/>
            <person name="Albersmeier A."/>
            <person name="Kalinowski J."/>
            <person name="Ruckert C."/>
        </authorList>
    </citation>
    <scope>NUCLEOTIDE SEQUENCE</scope>
    <source>
        <strain evidence="5">JCM 3091</strain>
    </source>
</reference>
<reference evidence="5" key="2">
    <citation type="submission" date="2020-09" db="EMBL/GenBank/DDBJ databases">
        <authorList>
            <person name="Sun Q."/>
            <person name="Ohkuma M."/>
        </authorList>
    </citation>
    <scope>NUCLEOTIDE SEQUENCE</scope>
    <source>
        <strain evidence="5">JCM 3091</strain>
    </source>
</reference>
<dbReference type="PANTHER" id="PTHR46943:SF1">
    <property type="entry name" value="PENTRAXIN-RELATED PROTEIN PTX3"/>
    <property type="match status" value="1"/>
</dbReference>
<dbReference type="InterPro" id="IPR013320">
    <property type="entry name" value="ConA-like_dom_sf"/>
</dbReference>
<dbReference type="SMART" id="SM00560">
    <property type="entry name" value="LamGL"/>
    <property type="match status" value="2"/>
</dbReference>
<protein>
    <recommendedName>
        <fullName evidence="4">LamG-like jellyroll fold domain-containing protein</fullName>
    </recommendedName>
</protein>
<feature type="domain" description="LamG-like jellyroll fold" evidence="4">
    <location>
        <begin position="225"/>
        <end position="363"/>
    </location>
</feature>
<accession>A0A8J3FF13</accession>
<dbReference type="RefSeq" id="WP_189112854.1">
    <property type="nucleotide sequence ID" value="NZ_BMQC01000002.1"/>
</dbReference>
<dbReference type="SUPFAM" id="SSF49899">
    <property type="entry name" value="Concanavalin A-like lectins/glucanases"/>
    <property type="match status" value="2"/>
</dbReference>
<dbReference type="InterPro" id="IPR006558">
    <property type="entry name" value="LamG-like"/>
</dbReference>
<evidence type="ECO:0000256" key="3">
    <source>
        <dbReference type="SAM" id="SignalP"/>
    </source>
</evidence>